<sequence length="438" mass="49563">MSFEPTTYTSKEITLALINDALLAKQAWRLVHHKESLFCRVFKAKFFPHCSIMEASDTTLGSYAWSSILKGRDVLNKGARWRVGCGESIGVWNDAWLPSLGYPRVLSNLVTSLEDMKVIDLIDPVSKQWDEGLLQGLFSFQEVELIMSIPLRRTYIDDKLIWPYTSSGNYTVKSEALPVKRNLRRRKIIEEDTCDHCKSSAESEFHALWECSTLVLAWNSVPELWLHHDQNAQTMLELIKLIHDEGKDVNLLAMILWTVWNRRNKLRTTNEDYPVSQVSINAKQALTEYHQANQVVTLQSLVRTRARVNWSPPPAENFKVNFDGATFKEIRMAGLGVMIRNSLGQLIASLSELVNLPYSSDIVEAMAAARAIYFAQEIGLNSFILEGDFEAVIKCLRSDDDSFSPFGHTLAAAKATTETYCCISFPIFVDLVTLLLTA</sequence>
<gene>
    <name evidence="2" type="ORF">RGQ29_013193</name>
</gene>
<dbReference type="PANTHER" id="PTHR47074">
    <property type="entry name" value="BNAC02G40300D PROTEIN"/>
    <property type="match status" value="1"/>
</dbReference>
<dbReference type="InterPro" id="IPR012337">
    <property type="entry name" value="RNaseH-like_sf"/>
</dbReference>
<comment type="caution">
    <text evidence="2">The sequence shown here is derived from an EMBL/GenBank/DDBJ whole genome shotgun (WGS) entry which is preliminary data.</text>
</comment>
<protein>
    <recommendedName>
        <fullName evidence="1">RNase H type-1 domain-containing protein</fullName>
    </recommendedName>
</protein>
<evidence type="ECO:0000313" key="3">
    <source>
        <dbReference type="Proteomes" id="UP001324115"/>
    </source>
</evidence>
<dbReference type="PANTHER" id="PTHR47074:SF48">
    <property type="entry name" value="POLYNUCLEOTIDYL TRANSFERASE, RIBONUCLEASE H-LIKE SUPERFAMILY PROTEIN"/>
    <property type="match status" value="1"/>
</dbReference>
<name>A0AAN7JBM1_QUERU</name>
<dbReference type="InterPro" id="IPR052929">
    <property type="entry name" value="RNase_H-like_EbsB-rel"/>
</dbReference>
<dbReference type="Gene3D" id="3.30.420.10">
    <property type="entry name" value="Ribonuclease H-like superfamily/Ribonuclease H"/>
    <property type="match status" value="1"/>
</dbReference>
<accession>A0AAN7JBM1</accession>
<reference evidence="2 3" key="1">
    <citation type="journal article" date="2023" name="G3 (Bethesda)">
        <title>A haplotype-resolved chromosome-scale genome for Quercus rubra L. provides insights into the genetics of adaptive traits for red oak species.</title>
        <authorList>
            <person name="Kapoor B."/>
            <person name="Jenkins J."/>
            <person name="Schmutz J."/>
            <person name="Zhebentyayeva T."/>
            <person name="Kuelheim C."/>
            <person name="Coggeshall M."/>
            <person name="Heim C."/>
            <person name="Lasky J.R."/>
            <person name="Leites L."/>
            <person name="Islam-Faridi N."/>
            <person name="Romero-Severson J."/>
            <person name="DeLeo V.L."/>
            <person name="Lucas S.M."/>
            <person name="Lazic D."/>
            <person name="Gailing O."/>
            <person name="Carlson J."/>
            <person name="Staton M."/>
        </authorList>
    </citation>
    <scope>NUCLEOTIDE SEQUENCE [LARGE SCALE GENOMIC DNA]</scope>
    <source>
        <strain evidence="2">Pseudo-F2</strain>
    </source>
</reference>
<keyword evidence="3" id="KW-1185">Reference proteome</keyword>
<dbReference type="Proteomes" id="UP001324115">
    <property type="component" value="Unassembled WGS sequence"/>
</dbReference>
<proteinExistence type="predicted"/>
<dbReference type="InterPro" id="IPR002156">
    <property type="entry name" value="RNaseH_domain"/>
</dbReference>
<dbReference type="SUPFAM" id="SSF53098">
    <property type="entry name" value="Ribonuclease H-like"/>
    <property type="match status" value="1"/>
</dbReference>
<dbReference type="GO" id="GO:0003676">
    <property type="term" value="F:nucleic acid binding"/>
    <property type="evidence" value="ECO:0007669"/>
    <property type="project" value="InterPro"/>
</dbReference>
<dbReference type="AlphaFoldDB" id="A0AAN7JBM1"/>
<organism evidence="2 3">
    <name type="scientific">Quercus rubra</name>
    <name type="common">Northern red oak</name>
    <name type="synonym">Quercus borealis</name>
    <dbReference type="NCBI Taxonomy" id="3512"/>
    <lineage>
        <taxon>Eukaryota</taxon>
        <taxon>Viridiplantae</taxon>
        <taxon>Streptophyta</taxon>
        <taxon>Embryophyta</taxon>
        <taxon>Tracheophyta</taxon>
        <taxon>Spermatophyta</taxon>
        <taxon>Magnoliopsida</taxon>
        <taxon>eudicotyledons</taxon>
        <taxon>Gunneridae</taxon>
        <taxon>Pentapetalae</taxon>
        <taxon>rosids</taxon>
        <taxon>fabids</taxon>
        <taxon>Fagales</taxon>
        <taxon>Fagaceae</taxon>
        <taxon>Quercus</taxon>
    </lineage>
</organism>
<dbReference type="Pfam" id="PF13456">
    <property type="entry name" value="RVT_3"/>
    <property type="match status" value="1"/>
</dbReference>
<evidence type="ECO:0000259" key="1">
    <source>
        <dbReference type="Pfam" id="PF13456"/>
    </source>
</evidence>
<dbReference type="InterPro" id="IPR036397">
    <property type="entry name" value="RNaseH_sf"/>
</dbReference>
<evidence type="ECO:0000313" key="2">
    <source>
        <dbReference type="EMBL" id="KAK4605020.1"/>
    </source>
</evidence>
<dbReference type="EMBL" id="JAXUIC010000002">
    <property type="protein sequence ID" value="KAK4605020.1"/>
    <property type="molecule type" value="Genomic_DNA"/>
</dbReference>
<dbReference type="GO" id="GO:0004523">
    <property type="term" value="F:RNA-DNA hybrid ribonuclease activity"/>
    <property type="evidence" value="ECO:0007669"/>
    <property type="project" value="InterPro"/>
</dbReference>
<feature type="domain" description="RNase H type-1" evidence="1">
    <location>
        <begin position="321"/>
        <end position="408"/>
    </location>
</feature>